<evidence type="ECO:0000256" key="6">
    <source>
        <dbReference type="SAM" id="MobiDB-lite"/>
    </source>
</evidence>
<feature type="domain" description="Phospholipase A2-like" evidence="8">
    <location>
        <begin position="31"/>
        <end position="110"/>
    </location>
</feature>
<dbReference type="SUPFAM" id="SSF88645">
    <property type="entry name" value="ssDNA viruses"/>
    <property type="match status" value="1"/>
</dbReference>
<evidence type="ECO:0000256" key="3">
    <source>
        <dbReference type="ARBA" id="ARBA00022431"/>
    </source>
</evidence>
<dbReference type="Pfam" id="PF08398">
    <property type="entry name" value="Phospholip_A2_4"/>
    <property type="match status" value="1"/>
</dbReference>
<protein>
    <submittedName>
        <fullName evidence="9">Capsid protein 1</fullName>
    </submittedName>
</protein>
<sequence length="718" mass="79072">MTWTICPPFDTNPSNPFLVEQKSEGPTQKKRGWVWPGYKYLGPGNSLDKGEPVNALDAAARLHDIGYSRLQEKGVNPYLLYSSVDADFQSAIQTDKSFEGNLARGLFQLKRRLFPHTGVVPEDLGNQAGVQAAGAGATSGTVEGLPASSSAKVSKRRGDLGGRGRGGKRRKISMAAEAGATNADPPGASLGAGATNAPDGWHNSARWGDGTVTTAATRVWVLPSYDNHLYKKISESTDSAGADRFLGWSTPWGYFDFNRFHIFWSPRNWQRLVNSYTGFKPLSLRVKIHQIQIKEVTVQNATTQIATSLSSTVQVLADEGGVLPYVMASANVGTLSSFPNDVTILPQYAYTTLHYKGKGTGESSFFCLEGMDSVLLKTGDEISFEYHFPDLPFHSMFQVGQYLHQQGNPLLDQYLMICTGTDGQGLPTYARGPAKKYSKQYKNYLYGPAVQFNLLATDDDKAKLYNKKQLTQEQWEGTNPRTWVHDLGWNNMKPGPAMWGSEAGVEPVNAQVLFDNSTGRTTGQLPREPYRAEETELTYSNAPSNRTPAQLDNNVATQGASEANKVTQSVNTTGENTVLHERGLLPGMAWMDRDVYLCGPIWGKIPHTDGNIHPTPLIGGFGVKTPPPMILIKNTPVPANPTQFSDNIFRSYLTEYSTGLITLEMTWAVERSPVPRWNPDLQFTYATSMAEADWFWPNATGTYHEGMPVGTRWQTNHL</sequence>
<evidence type="ECO:0000259" key="8">
    <source>
        <dbReference type="Pfam" id="PF08398"/>
    </source>
</evidence>
<evidence type="ECO:0000313" key="9">
    <source>
        <dbReference type="EMBL" id="AVR53759.1"/>
    </source>
</evidence>
<keyword evidence="5" id="KW-0946">Virion</keyword>
<accession>A0A2Z3D964</accession>
<dbReference type="InterPro" id="IPR016184">
    <property type="entry name" value="Capsid/spike_ssDNA_virus"/>
</dbReference>
<evidence type="ECO:0000259" key="7">
    <source>
        <dbReference type="Pfam" id="PF00740"/>
    </source>
</evidence>
<feature type="region of interest" description="Disordered" evidence="6">
    <location>
        <begin position="177"/>
        <end position="196"/>
    </location>
</feature>
<feature type="domain" description="Coat protein VP1/VP2 Parvovirus" evidence="7">
    <location>
        <begin position="191"/>
        <end position="685"/>
    </location>
</feature>
<dbReference type="GO" id="GO:0039615">
    <property type="term" value="C:T=1 icosahedral viral capsid"/>
    <property type="evidence" value="ECO:0007669"/>
    <property type="project" value="UniProtKB-KW"/>
</dbReference>
<evidence type="ECO:0000256" key="4">
    <source>
        <dbReference type="ARBA" id="ARBA00022561"/>
    </source>
</evidence>
<feature type="compositionally biased region" description="Low complexity" evidence="6">
    <location>
        <begin position="131"/>
        <end position="142"/>
    </location>
</feature>
<keyword evidence="4" id="KW-0167">Capsid protein</keyword>
<evidence type="ECO:0000256" key="2">
    <source>
        <dbReference type="ARBA" id="ARBA00005398"/>
    </source>
</evidence>
<dbReference type="InterPro" id="IPR013607">
    <property type="entry name" value="Phospholipase_A2-like"/>
</dbReference>
<comment type="subcellular location">
    <subcellularLocation>
        <location evidence="1">Virion</location>
    </subcellularLocation>
</comment>
<dbReference type="KEGG" id="vg:80541181"/>
<evidence type="ECO:0000256" key="1">
    <source>
        <dbReference type="ARBA" id="ARBA00004328"/>
    </source>
</evidence>
<dbReference type="InterPro" id="IPR036952">
    <property type="entry name" value="VP1/VP2"/>
</dbReference>
<dbReference type="Proteomes" id="UP001162387">
    <property type="component" value="Segment"/>
</dbReference>
<organism evidence="9 10">
    <name type="scientific">Desmodus rotundus dependoparvovirus</name>
    <dbReference type="NCBI Taxonomy" id="2137542"/>
    <lineage>
        <taxon>Viruses</taxon>
        <taxon>Monodnaviria</taxon>
        <taxon>Shotokuvirae</taxon>
        <taxon>Cossaviricota</taxon>
        <taxon>Quintoviricetes</taxon>
        <taxon>Piccovirales</taxon>
        <taxon>Parvoviridae</taxon>
        <taxon>Parvovirinae</taxon>
        <taxon>Dependoparvovirus</taxon>
        <taxon>Dependoparvovirus chiropteran2</taxon>
    </lineage>
</organism>
<dbReference type="EMBL" id="MG745677">
    <property type="protein sequence ID" value="AVR53759.1"/>
    <property type="molecule type" value="Genomic_DNA"/>
</dbReference>
<dbReference type="InterPro" id="IPR001403">
    <property type="entry name" value="Parvovirus_coat"/>
</dbReference>
<dbReference type="GeneID" id="80541181"/>
<dbReference type="Gene3D" id="2.170.30.10">
    <property type="entry name" value="Parvovirus coat protein VP1/VP2"/>
    <property type="match status" value="1"/>
</dbReference>
<name>A0A2Z3D964_9VIRU</name>
<dbReference type="Pfam" id="PF00740">
    <property type="entry name" value="VP1_2"/>
    <property type="match status" value="1"/>
</dbReference>
<comment type="similarity">
    <text evidence="2">Belongs to the parvoviridae capsid protein family.</text>
</comment>
<keyword evidence="3" id="KW-1140">T=1 icosahedral capsid protein</keyword>
<reference evidence="9" key="1">
    <citation type="journal article" date="2018" name="Viruses">
        <title>Novel Parvoviruses from Wild and Domestic Animals in Brazil Provide New Insights into Parvovirus Distribution and Diversity.</title>
        <authorList>
            <person name="de Souza W.M."/>
            <person name="Dennis T."/>
            <person name="Fumagalli M.J."/>
            <person name="Araujo J."/>
            <person name="Sabino-Santos G."/>
            <person name="Maia F.G."/>
            <person name="Acrani G.O."/>
            <person name="Carrasco A.O."/>
            <person name="Romeiro M.F."/>
            <person name="Modha S."/>
            <person name="Vieira L.C."/>
            <person name="Ometto T."/>
            <person name="Queiroz L.H."/>
            <person name="Durigon E.L."/>
            <person name="Nunes M.R."/>
            <person name="Figueiredo L.T."/>
            <person name="Gifford R.J."/>
        </authorList>
    </citation>
    <scope>NUCLEOTIDE SEQUENCE</scope>
    <source>
        <strain evidence="9">246</strain>
    </source>
</reference>
<evidence type="ECO:0000313" key="10">
    <source>
        <dbReference type="Proteomes" id="UP001162387"/>
    </source>
</evidence>
<proteinExistence type="inferred from homology"/>
<evidence type="ECO:0000256" key="5">
    <source>
        <dbReference type="ARBA" id="ARBA00022844"/>
    </source>
</evidence>
<dbReference type="RefSeq" id="YP_010802421.1">
    <property type="nucleotide sequence ID" value="NC_077013.1"/>
</dbReference>
<feature type="region of interest" description="Disordered" evidence="6">
    <location>
        <begin position="131"/>
        <end position="171"/>
    </location>
</feature>
<dbReference type="GO" id="GO:0005198">
    <property type="term" value="F:structural molecule activity"/>
    <property type="evidence" value="ECO:0007669"/>
    <property type="project" value="InterPro"/>
</dbReference>
<keyword evidence="10" id="KW-1185">Reference proteome</keyword>